<sequence>MTTSRAALTTIVAHLSDGTRALIVGRIDAFPGHPAAGTPVEPLAVGTGEAATDHDGPLFALVSVTWATEVTTHSLTTGDTVTEYVPGFLGPSGTSWYLAPVSATEHGFRLVGRCAAGFHTARLPELAGIDAPRQVNVHVFPI</sequence>
<reference evidence="1 2" key="1">
    <citation type="submission" date="2012-02" db="EMBL/GenBank/DDBJ databases">
        <title>Whole genome shotgun sequence of Gordonia sputi NBRC 100414.</title>
        <authorList>
            <person name="Yoshida I."/>
            <person name="Hosoyama A."/>
            <person name="Tsuchikane K."/>
            <person name="Katsumata H."/>
            <person name="Yamazaki S."/>
            <person name="Fujita N."/>
        </authorList>
    </citation>
    <scope>NUCLEOTIDE SEQUENCE [LARGE SCALE GENOMIC DNA]</scope>
    <source>
        <strain evidence="1 2">NBRC 100414</strain>
    </source>
</reference>
<proteinExistence type="predicted"/>
<keyword evidence="2" id="KW-1185">Reference proteome</keyword>
<comment type="caution">
    <text evidence="1">The sequence shown here is derived from an EMBL/GenBank/DDBJ whole genome shotgun (WGS) entry which is preliminary data.</text>
</comment>
<evidence type="ECO:0000313" key="1">
    <source>
        <dbReference type="EMBL" id="GAB38111.1"/>
    </source>
</evidence>
<dbReference type="Proteomes" id="UP000005845">
    <property type="component" value="Unassembled WGS sequence"/>
</dbReference>
<dbReference type="EMBL" id="BAFC01000026">
    <property type="protein sequence ID" value="GAB38111.1"/>
    <property type="molecule type" value="Genomic_DNA"/>
</dbReference>
<accession>H5TXA3</accession>
<organism evidence="1 2">
    <name type="scientific">Gordonia sputi NBRC 100414</name>
    <dbReference type="NCBI Taxonomy" id="1089453"/>
    <lineage>
        <taxon>Bacteria</taxon>
        <taxon>Bacillati</taxon>
        <taxon>Actinomycetota</taxon>
        <taxon>Actinomycetes</taxon>
        <taxon>Mycobacteriales</taxon>
        <taxon>Gordoniaceae</taxon>
        <taxon>Gordonia</taxon>
    </lineage>
</organism>
<gene>
    <name evidence="1" type="ORF">GOSPT_026_00170</name>
</gene>
<name>H5TXA3_9ACTN</name>
<evidence type="ECO:0000313" key="2">
    <source>
        <dbReference type="Proteomes" id="UP000005845"/>
    </source>
</evidence>
<protein>
    <submittedName>
        <fullName evidence="1">Uncharacterized protein</fullName>
    </submittedName>
</protein>
<dbReference type="AlphaFoldDB" id="H5TXA3"/>
<dbReference type="RefSeq" id="WP_005203474.1">
    <property type="nucleotide sequence ID" value="NZ_BAFC01000026.1"/>
</dbReference>